<dbReference type="GO" id="GO:0007409">
    <property type="term" value="P:axonogenesis"/>
    <property type="evidence" value="ECO:0007669"/>
    <property type="project" value="TreeGrafter"/>
</dbReference>
<keyword evidence="4" id="KW-1185">Reference proteome</keyword>
<feature type="region of interest" description="Disordered" evidence="2">
    <location>
        <begin position="107"/>
        <end position="134"/>
    </location>
</feature>
<reference evidence="3 4" key="1">
    <citation type="journal article" date="2021" name="Elife">
        <title>Chloroplast acquisition without the gene transfer in kleptoplastic sea slugs, Plakobranchus ocellatus.</title>
        <authorList>
            <person name="Maeda T."/>
            <person name="Takahashi S."/>
            <person name="Yoshida T."/>
            <person name="Shimamura S."/>
            <person name="Takaki Y."/>
            <person name="Nagai Y."/>
            <person name="Toyoda A."/>
            <person name="Suzuki Y."/>
            <person name="Arimoto A."/>
            <person name="Ishii H."/>
            <person name="Satoh N."/>
            <person name="Nishiyama T."/>
            <person name="Hasebe M."/>
            <person name="Maruyama T."/>
            <person name="Minagawa J."/>
            <person name="Obokata J."/>
            <person name="Shigenobu S."/>
        </authorList>
    </citation>
    <scope>NUCLEOTIDE SEQUENCE [LARGE SCALE GENOMIC DNA]</scope>
</reference>
<accession>A0AAV4G331</accession>
<dbReference type="PANTHER" id="PTHR24204:SF8">
    <property type="entry name" value="TAILUP, ISOFORM A"/>
    <property type="match status" value="1"/>
</dbReference>
<dbReference type="EMBL" id="BMAT01011808">
    <property type="protein sequence ID" value="GFR79659.1"/>
    <property type="molecule type" value="Genomic_DNA"/>
</dbReference>
<dbReference type="GO" id="GO:0000981">
    <property type="term" value="F:DNA-binding transcription factor activity, RNA polymerase II-specific"/>
    <property type="evidence" value="ECO:0007669"/>
    <property type="project" value="InterPro"/>
</dbReference>
<organism evidence="3 4">
    <name type="scientific">Elysia marginata</name>
    <dbReference type="NCBI Taxonomy" id="1093978"/>
    <lineage>
        <taxon>Eukaryota</taxon>
        <taxon>Metazoa</taxon>
        <taxon>Spiralia</taxon>
        <taxon>Lophotrochozoa</taxon>
        <taxon>Mollusca</taxon>
        <taxon>Gastropoda</taxon>
        <taxon>Heterobranchia</taxon>
        <taxon>Euthyneura</taxon>
        <taxon>Panpulmonata</taxon>
        <taxon>Sacoglossa</taxon>
        <taxon>Placobranchoidea</taxon>
        <taxon>Plakobranchidae</taxon>
        <taxon>Elysia</taxon>
    </lineage>
</organism>
<name>A0AAV4G331_9GAST</name>
<dbReference type="Proteomes" id="UP000762676">
    <property type="component" value="Unassembled WGS sequence"/>
</dbReference>
<evidence type="ECO:0000313" key="3">
    <source>
        <dbReference type="EMBL" id="GFR79659.1"/>
    </source>
</evidence>
<dbReference type="GO" id="GO:0005634">
    <property type="term" value="C:nucleus"/>
    <property type="evidence" value="ECO:0007669"/>
    <property type="project" value="UniProtKB-SubCell"/>
</dbReference>
<evidence type="ECO:0000313" key="4">
    <source>
        <dbReference type="Proteomes" id="UP000762676"/>
    </source>
</evidence>
<evidence type="ECO:0000256" key="1">
    <source>
        <dbReference type="ARBA" id="ARBA00004123"/>
    </source>
</evidence>
<feature type="region of interest" description="Disordered" evidence="2">
    <location>
        <begin position="1"/>
        <end position="20"/>
    </location>
</feature>
<sequence>MTRHDCPLPPDPTQVSFAGSTFRDPNMGNEIVEINNPLHGRLAWQTQSQNGGGLSRPLQGVPMVATSPVRHEPGVNMQGQPVEVQSYQTPWKALSEFALQGDIDQPHAPFQQLMSSFDHMEPGLPSPPPHATQK</sequence>
<feature type="compositionally biased region" description="Pro residues" evidence="2">
    <location>
        <begin position="124"/>
        <end position="134"/>
    </location>
</feature>
<gene>
    <name evidence="3" type="ORF">ElyMa_005881200</name>
</gene>
<proteinExistence type="predicted"/>
<evidence type="ECO:0000256" key="2">
    <source>
        <dbReference type="SAM" id="MobiDB-lite"/>
    </source>
</evidence>
<dbReference type="GO" id="GO:0048665">
    <property type="term" value="P:neuron fate specification"/>
    <property type="evidence" value="ECO:0007669"/>
    <property type="project" value="InterPro"/>
</dbReference>
<dbReference type="InterPro" id="IPR047169">
    <property type="entry name" value="ISL1/2-like"/>
</dbReference>
<dbReference type="AlphaFoldDB" id="A0AAV4G331"/>
<dbReference type="GO" id="GO:0045944">
    <property type="term" value="P:positive regulation of transcription by RNA polymerase II"/>
    <property type="evidence" value="ECO:0007669"/>
    <property type="project" value="InterPro"/>
</dbReference>
<dbReference type="PANTHER" id="PTHR24204">
    <property type="entry name" value="INSULIN GENE ENHANCER PROTEIN"/>
    <property type="match status" value="1"/>
</dbReference>
<protein>
    <submittedName>
        <fullName evidence="3">Insulin gene enhancer protein ISL-2</fullName>
    </submittedName>
</protein>
<comment type="caution">
    <text evidence="3">The sequence shown here is derived from an EMBL/GenBank/DDBJ whole genome shotgun (WGS) entry which is preliminary data.</text>
</comment>
<comment type="subcellular location">
    <subcellularLocation>
        <location evidence="1">Nucleus</location>
    </subcellularLocation>
</comment>